<accession>E6U4M1</accession>
<dbReference type="GO" id="GO:0009245">
    <property type="term" value="P:lipid A biosynthetic process"/>
    <property type="evidence" value="ECO:0007669"/>
    <property type="project" value="TreeGrafter"/>
</dbReference>
<dbReference type="EMBL" id="CP002400">
    <property type="protein sequence ID" value="ADU26649.1"/>
    <property type="molecule type" value="Genomic_DNA"/>
</dbReference>
<sequence>MPPKDFIHFSLQRHTLPRVIWYNRRHKKAHAVHARHDFASGGRNVTRVEKITLRKYRMVSQDLPAAFDGTTVAFLSDIHHSRSFPLGRVKELVALTNGLHADLVLLGGDYVSHSRAHIPSFFREAAALTAPFGVYGVLGNHDRNTDAELSEQCMRQAGIRSLDNQGYWLEKGGARIRVGGVADLTTATQDLSPMLAETRPNDFMILVSHHPDYAEQLPFSLIDLMLCGHTHGGQVSLLGKWAPTGFMPSRFKLKYLTGVIKNAGTTVIVSNGIGTVGPPVRIWAAPQIWLITLCADRRRTNRSF</sequence>
<organism evidence="4 5">
    <name type="scientific">Ethanoligenens harbinense (strain DSM 18485 / JCM 12961 / CGMCC 1.5033 / YUAN-3)</name>
    <dbReference type="NCBI Taxonomy" id="663278"/>
    <lineage>
        <taxon>Bacteria</taxon>
        <taxon>Bacillati</taxon>
        <taxon>Bacillota</taxon>
        <taxon>Clostridia</taxon>
        <taxon>Eubacteriales</taxon>
        <taxon>Oscillospiraceae</taxon>
        <taxon>Ethanoligenens</taxon>
    </lineage>
</organism>
<proteinExistence type="predicted"/>
<dbReference type="InterPro" id="IPR051158">
    <property type="entry name" value="Metallophosphoesterase_sf"/>
</dbReference>
<dbReference type="eggNOG" id="COG1408">
    <property type="taxonomic scope" value="Bacteria"/>
</dbReference>
<dbReference type="CDD" id="cd07385">
    <property type="entry name" value="MPP_YkuE_C"/>
    <property type="match status" value="1"/>
</dbReference>
<dbReference type="InterPro" id="IPR004843">
    <property type="entry name" value="Calcineurin-like_PHP"/>
</dbReference>
<dbReference type="GO" id="GO:0008758">
    <property type="term" value="F:UDP-2,3-diacylglucosamine hydrolase activity"/>
    <property type="evidence" value="ECO:0007669"/>
    <property type="project" value="TreeGrafter"/>
</dbReference>
<name>E6U4M1_ETHHY</name>
<reference evidence="4 5" key="1">
    <citation type="submission" date="2010-12" db="EMBL/GenBank/DDBJ databases">
        <title>Complete sequence of Ethanoligenens harbinense YUAN-3.</title>
        <authorList>
            <person name="Lucas S."/>
            <person name="Copeland A."/>
            <person name="Lapidus A."/>
            <person name="Cheng J.-F."/>
            <person name="Bruce D."/>
            <person name="Goodwin L."/>
            <person name="Pitluck S."/>
            <person name="Chertkov O."/>
            <person name="Misra M."/>
            <person name="Detter J.C."/>
            <person name="Han C."/>
            <person name="Tapia R."/>
            <person name="Land M."/>
            <person name="Hauser L."/>
            <person name="Jeffries C."/>
            <person name="Kyrpides N."/>
            <person name="Ivanova N."/>
            <person name="Mikhailova N."/>
            <person name="Wang A."/>
            <person name="Mouttaki H."/>
            <person name="He Z."/>
            <person name="Zhou J."/>
            <person name="Hemme C.L."/>
            <person name="Woyke T."/>
        </authorList>
    </citation>
    <scope>NUCLEOTIDE SEQUENCE [LARGE SCALE GENOMIC DNA]</scope>
    <source>
        <strain evidence="5">DSM 18485 / JCM 12961 / CGMCC 1.5033 / YUAN-3</strain>
    </source>
</reference>
<evidence type="ECO:0000259" key="3">
    <source>
        <dbReference type="Pfam" id="PF00149"/>
    </source>
</evidence>
<dbReference type="AlphaFoldDB" id="E6U4M1"/>
<dbReference type="PANTHER" id="PTHR31302:SF31">
    <property type="entry name" value="PHOSPHODIESTERASE YAEI"/>
    <property type="match status" value="1"/>
</dbReference>
<dbReference type="Proteomes" id="UP000001551">
    <property type="component" value="Chromosome"/>
</dbReference>
<dbReference type="PANTHER" id="PTHR31302">
    <property type="entry name" value="TRANSMEMBRANE PROTEIN WITH METALLOPHOSPHOESTERASE DOMAIN-RELATED"/>
    <property type="match status" value="1"/>
</dbReference>
<dbReference type="GO" id="GO:0046872">
    <property type="term" value="F:metal ion binding"/>
    <property type="evidence" value="ECO:0007669"/>
    <property type="project" value="UniProtKB-KW"/>
</dbReference>
<dbReference type="GO" id="GO:0016020">
    <property type="term" value="C:membrane"/>
    <property type="evidence" value="ECO:0007669"/>
    <property type="project" value="GOC"/>
</dbReference>
<protein>
    <submittedName>
        <fullName evidence="4">Metallophosphoesterase</fullName>
    </submittedName>
</protein>
<dbReference type="HOGENOM" id="CLU_025443_3_1_9"/>
<dbReference type="SUPFAM" id="SSF56300">
    <property type="entry name" value="Metallo-dependent phosphatases"/>
    <property type="match status" value="1"/>
</dbReference>
<dbReference type="KEGG" id="eha:Ethha_1096"/>
<evidence type="ECO:0000313" key="4">
    <source>
        <dbReference type="EMBL" id="ADU26649.1"/>
    </source>
</evidence>
<evidence type="ECO:0000313" key="5">
    <source>
        <dbReference type="Proteomes" id="UP000001551"/>
    </source>
</evidence>
<feature type="domain" description="Calcineurin-like phosphoesterase" evidence="3">
    <location>
        <begin position="71"/>
        <end position="232"/>
    </location>
</feature>
<keyword evidence="2" id="KW-0378">Hydrolase</keyword>
<keyword evidence="5" id="KW-1185">Reference proteome</keyword>
<evidence type="ECO:0000256" key="1">
    <source>
        <dbReference type="ARBA" id="ARBA00022723"/>
    </source>
</evidence>
<evidence type="ECO:0000256" key="2">
    <source>
        <dbReference type="ARBA" id="ARBA00022801"/>
    </source>
</evidence>
<gene>
    <name evidence="4" type="ordered locus">Ethha_1096</name>
</gene>
<keyword evidence="1" id="KW-0479">Metal-binding</keyword>
<dbReference type="InterPro" id="IPR029052">
    <property type="entry name" value="Metallo-depent_PP-like"/>
</dbReference>
<dbReference type="Pfam" id="PF00149">
    <property type="entry name" value="Metallophos"/>
    <property type="match status" value="1"/>
</dbReference>
<dbReference type="Gene3D" id="3.60.21.10">
    <property type="match status" value="1"/>
</dbReference>